<organism evidence="2 3">
    <name type="scientific">Ahniella affigens</name>
    <dbReference type="NCBI Taxonomy" id="2021234"/>
    <lineage>
        <taxon>Bacteria</taxon>
        <taxon>Pseudomonadati</taxon>
        <taxon>Pseudomonadota</taxon>
        <taxon>Gammaproteobacteria</taxon>
        <taxon>Lysobacterales</taxon>
        <taxon>Rhodanobacteraceae</taxon>
        <taxon>Ahniella</taxon>
    </lineage>
</organism>
<sequence>MSQAASLGDEAILAQCFAWAKEHPFYRGLYSPLQQWHDAPALEKSHLLAALDSFDVHAERRGLYLVRSGGSSHAPLIFPVAIDENHAQRKALAEALVHADLFCPGDLVLNVLGYSDLYRSAAILDDLLERCGATTLAVSAHAKYEDMIAIARKFRPTHVVGTPSKLRQLAQVLALAGETLAIPNLVYAGEVMRQETRAVLADRLGAGRILSLYGAAETGIWAWSAPGAAPGHFGILDGVVVEILDPDQDGFGSVAVTNSYRRRFPVFRYRLGDTARLISIDGQRCLELRGRDAHSFQFDELTFDLQPVLALAGQSEYAQLHLESMANGRDFAHLKVVPMFGTTVTPEALERIQTTLSALLRHDLGTAAVRVTAVSIADLYHDPHTAKVPLLVDRRS</sequence>
<protein>
    <recommendedName>
        <fullName evidence="1">AMP-dependent synthetase/ligase domain-containing protein</fullName>
    </recommendedName>
</protein>
<evidence type="ECO:0000313" key="3">
    <source>
        <dbReference type="Proteomes" id="UP000241074"/>
    </source>
</evidence>
<dbReference type="InterPro" id="IPR042099">
    <property type="entry name" value="ANL_N_sf"/>
</dbReference>
<dbReference type="Pfam" id="PF00501">
    <property type="entry name" value="AMP-binding"/>
    <property type="match status" value="1"/>
</dbReference>
<dbReference type="KEGG" id="xba:C7S18_00350"/>
<accession>A0A2P1PLK9</accession>
<dbReference type="InterPro" id="IPR000873">
    <property type="entry name" value="AMP-dep_synth/lig_dom"/>
</dbReference>
<gene>
    <name evidence="2" type="ORF">C7S18_00350</name>
</gene>
<dbReference type="RefSeq" id="WP_106889666.1">
    <property type="nucleotide sequence ID" value="NZ_CP027860.1"/>
</dbReference>
<dbReference type="Proteomes" id="UP000241074">
    <property type="component" value="Chromosome"/>
</dbReference>
<keyword evidence="3" id="KW-1185">Reference proteome</keyword>
<proteinExistence type="predicted"/>
<feature type="domain" description="AMP-dependent synthetase/ligase" evidence="1">
    <location>
        <begin position="131"/>
        <end position="248"/>
    </location>
</feature>
<name>A0A2P1PLK9_9GAMM</name>
<dbReference type="OrthoDB" id="580775at2"/>
<dbReference type="EMBL" id="CP027860">
    <property type="protein sequence ID" value="AVP95737.1"/>
    <property type="molecule type" value="Genomic_DNA"/>
</dbReference>
<evidence type="ECO:0000313" key="2">
    <source>
        <dbReference type="EMBL" id="AVP95737.1"/>
    </source>
</evidence>
<reference evidence="2 3" key="1">
    <citation type="submission" date="2018-03" db="EMBL/GenBank/DDBJ databases">
        <title>Ahniella affigens gen. nov., sp. nov., a gammaproteobacterium isolated from sandy soil near a stream.</title>
        <authorList>
            <person name="Ko Y."/>
            <person name="Kim J.-H."/>
        </authorList>
    </citation>
    <scope>NUCLEOTIDE SEQUENCE [LARGE SCALE GENOMIC DNA]</scope>
    <source>
        <strain evidence="2 3">D13</strain>
    </source>
</reference>
<dbReference type="AlphaFoldDB" id="A0A2P1PLK9"/>
<evidence type="ECO:0000259" key="1">
    <source>
        <dbReference type="Pfam" id="PF00501"/>
    </source>
</evidence>
<dbReference type="PANTHER" id="PTHR43845:SF1">
    <property type="entry name" value="BLR5969 PROTEIN"/>
    <property type="match status" value="1"/>
</dbReference>
<dbReference type="PANTHER" id="PTHR43845">
    <property type="entry name" value="BLR5969 PROTEIN"/>
    <property type="match status" value="1"/>
</dbReference>
<dbReference type="Gene3D" id="3.40.50.12780">
    <property type="entry name" value="N-terminal domain of ligase-like"/>
    <property type="match status" value="1"/>
</dbReference>
<reference evidence="2 3" key="2">
    <citation type="submission" date="2018-03" db="EMBL/GenBank/DDBJ databases">
        <authorList>
            <person name="Keele B.F."/>
        </authorList>
    </citation>
    <scope>NUCLEOTIDE SEQUENCE [LARGE SCALE GENOMIC DNA]</scope>
    <source>
        <strain evidence="2 3">D13</strain>
    </source>
</reference>
<dbReference type="SUPFAM" id="SSF56801">
    <property type="entry name" value="Acetyl-CoA synthetase-like"/>
    <property type="match status" value="1"/>
</dbReference>